<reference evidence="4 5" key="1">
    <citation type="submission" date="2016-10" db="EMBL/GenBank/DDBJ databases">
        <authorList>
            <person name="Varghese N."/>
            <person name="Submissions S."/>
        </authorList>
    </citation>
    <scope>NUCLEOTIDE SEQUENCE [LARGE SCALE GENOMIC DNA]</scope>
    <source>
        <strain evidence="4 5">DSM 16525</strain>
    </source>
</reference>
<organism evidence="3 6">
    <name type="scientific">Myxococcus fulvus</name>
    <dbReference type="NCBI Taxonomy" id="33"/>
    <lineage>
        <taxon>Bacteria</taxon>
        <taxon>Pseudomonadati</taxon>
        <taxon>Myxococcota</taxon>
        <taxon>Myxococcia</taxon>
        <taxon>Myxococcales</taxon>
        <taxon>Cystobacterineae</taxon>
        <taxon>Myxococcaceae</taxon>
        <taxon>Myxococcus</taxon>
    </lineage>
</organism>
<evidence type="ECO:0000313" key="5">
    <source>
        <dbReference type="Proteomes" id="UP000183760"/>
    </source>
</evidence>
<keyword evidence="2" id="KW-0732">Signal</keyword>
<dbReference type="Proteomes" id="UP000321514">
    <property type="component" value="Unassembled WGS sequence"/>
</dbReference>
<dbReference type="Gene3D" id="2.40.360.20">
    <property type="match status" value="1"/>
</dbReference>
<dbReference type="RefSeq" id="WP_074957305.1">
    <property type="nucleotide sequence ID" value="NZ_BJXR01000030.1"/>
</dbReference>
<keyword evidence="5" id="KW-1185">Reference proteome</keyword>
<evidence type="ECO:0000313" key="3">
    <source>
        <dbReference type="EMBL" id="GEN08676.1"/>
    </source>
</evidence>
<dbReference type="Proteomes" id="UP000183760">
    <property type="component" value="Unassembled WGS sequence"/>
</dbReference>
<dbReference type="AlphaFoldDB" id="A0A511T3D3"/>
<dbReference type="PROSITE" id="PS51257">
    <property type="entry name" value="PROKAR_LIPOPROTEIN"/>
    <property type="match status" value="1"/>
</dbReference>
<name>A0A511T3D3_MYXFU</name>
<protein>
    <recommendedName>
        <fullName evidence="7">Lipoprotein</fullName>
    </recommendedName>
</protein>
<evidence type="ECO:0008006" key="7">
    <source>
        <dbReference type="Google" id="ProtNLM"/>
    </source>
</evidence>
<evidence type="ECO:0000256" key="2">
    <source>
        <dbReference type="SAM" id="SignalP"/>
    </source>
</evidence>
<feature type="signal peptide" evidence="2">
    <location>
        <begin position="1"/>
        <end position="19"/>
    </location>
</feature>
<evidence type="ECO:0000256" key="1">
    <source>
        <dbReference type="SAM" id="MobiDB-lite"/>
    </source>
</evidence>
<reference evidence="3 6" key="2">
    <citation type="submission" date="2019-07" db="EMBL/GenBank/DDBJ databases">
        <title>Whole genome shotgun sequence of Myxococcus fulvus NBRC 100333.</title>
        <authorList>
            <person name="Hosoyama A."/>
            <person name="Uohara A."/>
            <person name="Ohji S."/>
            <person name="Ichikawa N."/>
        </authorList>
    </citation>
    <scope>NUCLEOTIDE SEQUENCE [LARGE SCALE GENOMIC DNA]</scope>
    <source>
        <strain evidence="3 6">NBRC 100333</strain>
    </source>
</reference>
<gene>
    <name evidence="3" type="ORF">MFU01_37130</name>
    <name evidence="4" type="ORF">SAMN05443572_108282</name>
</gene>
<dbReference type="STRING" id="1334629.MFUL124B02_16245"/>
<accession>A0A511T3D3</accession>
<dbReference type="OrthoDB" id="5381512at2"/>
<sequence>MTRRWVVALAAGWLLVGCGGGGSLPGAGPGGSNPDGDVGLPGDSQNPDPTNPDPAATTLWPLTTGSLWVYDIEDPVHGRFQKRVEVLGPRDVPGAPAGTTGVLVHSRQDRVATGILYEEYSWQLEQSNGLVVRLREEDHRDGAQVRTTTWSPATVKSLARAPTTVPWAYTSAVQEFTVMGDGSKDDSDPTYTWRVLEVGVTVQTRAGTFTNAVKVRRDKLNDAGEVKEGKERTYWLVPGIGKVREEGERTEDLASYDIKK</sequence>
<proteinExistence type="predicted"/>
<comment type="caution">
    <text evidence="3">The sequence shown here is derived from an EMBL/GenBank/DDBJ whole genome shotgun (WGS) entry which is preliminary data.</text>
</comment>
<evidence type="ECO:0000313" key="6">
    <source>
        <dbReference type="Proteomes" id="UP000321514"/>
    </source>
</evidence>
<dbReference type="EMBL" id="BJXR01000030">
    <property type="protein sequence ID" value="GEN08676.1"/>
    <property type="molecule type" value="Genomic_DNA"/>
</dbReference>
<feature type="chain" id="PRO_5022732674" description="Lipoprotein" evidence="2">
    <location>
        <begin position="20"/>
        <end position="260"/>
    </location>
</feature>
<feature type="region of interest" description="Disordered" evidence="1">
    <location>
        <begin position="25"/>
        <end position="58"/>
    </location>
</feature>
<evidence type="ECO:0000313" key="4">
    <source>
        <dbReference type="EMBL" id="SEU30026.1"/>
    </source>
</evidence>
<dbReference type="EMBL" id="FOIB01000008">
    <property type="protein sequence ID" value="SEU30026.1"/>
    <property type="molecule type" value="Genomic_DNA"/>
</dbReference>